<dbReference type="InterPro" id="IPR014100">
    <property type="entry name" value="GTP-bd_Obg/CgtA"/>
</dbReference>
<dbReference type="InterPro" id="IPR027417">
    <property type="entry name" value="P-loop_NTPase"/>
</dbReference>
<sequence>MYSRVGSTSVCLLTNGGRHNILTRRLREASRDWSKRNKYTNNKSRFIDWKRLKVTGGSGGTGCICFRKEAHVEFGGPSGGNGGDGGSVGFMASSRVKTLRDVRHHYKGERGGDGKNWDCHGKNGADKIIKVPVGTVISSNGEVLYDLMSDGDTYTAARGGVGGAGNTSYATPTNTVPYQYTEGTDGDELIIELELKTIADIGLVGFPNAGKSTLLRVLSRAKPKVADYAFTTLNPHIGIMDWNQYEEQIAIADIPGLLPGAHRNYGLGHAFLRHIERCSILVIVLNIREREPGETDNHLQSQNNEEEGRLEGACTNVERSELETATTTEPVNSSHNSPSLYGKGKLNANEVLPLTAQYQILQDELELYKEGLVDKVKLVVINKVDLEGGEESVLEFINDSPGLGLPLVPVSGMKEWNIQELKEALYTLYNNNYYDNSQSLANDA</sequence>
<dbReference type="STRING" id="400682.A0A1X7TTG6"/>
<dbReference type="FunCoup" id="A0A1X7TTG6">
    <property type="interactions" value="262"/>
</dbReference>
<dbReference type="Gene3D" id="2.70.210.12">
    <property type="entry name" value="GTP1/OBG domain"/>
    <property type="match status" value="1"/>
</dbReference>
<dbReference type="GO" id="GO:0005739">
    <property type="term" value="C:mitochondrion"/>
    <property type="evidence" value="ECO:0007669"/>
    <property type="project" value="TreeGrafter"/>
</dbReference>
<dbReference type="PANTHER" id="PTHR11702:SF31">
    <property type="entry name" value="MITOCHONDRIAL RIBOSOME-ASSOCIATED GTPASE 2"/>
    <property type="match status" value="1"/>
</dbReference>
<gene>
    <name evidence="7" type="primary">100635708</name>
</gene>
<dbReference type="eggNOG" id="KOG1489">
    <property type="taxonomic scope" value="Eukaryota"/>
</dbReference>
<protein>
    <recommendedName>
        <fullName evidence="9">OBG-type G domain-containing protein</fullName>
    </recommendedName>
</protein>
<dbReference type="PIRSF" id="PIRSF002401">
    <property type="entry name" value="GTP_bd_Obg/CgtA"/>
    <property type="match status" value="1"/>
</dbReference>
<dbReference type="Pfam" id="PF01018">
    <property type="entry name" value="GTP1_OBG"/>
    <property type="match status" value="1"/>
</dbReference>
<dbReference type="InterPro" id="IPR036726">
    <property type="entry name" value="GTP1_OBG_dom_sf"/>
</dbReference>
<dbReference type="InterPro" id="IPR006169">
    <property type="entry name" value="GTP1_OBG_dom"/>
</dbReference>
<evidence type="ECO:0000256" key="2">
    <source>
        <dbReference type="ARBA" id="ARBA00022517"/>
    </source>
</evidence>
<evidence type="ECO:0000256" key="4">
    <source>
        <dbReference type="ARBA" id="ARBA00023134"/>
    </source>
</evidence>
<reference evidence="7" key="2">
    <citation type="submission" date="2017-05" db="UniProtKB">
        <authorList>
            <consortium name="EnsemblMetazoa"/>
        </authorList>
    </citation>
    <scope>IDENTIFICATION</scope>
</reference>
<dbReference type="OrthoDB" id="347018at2759"/>
<dbReference type="InterPro" id="IPR031167">
    <property type="entry name" value="G_OBG"/>
</dbReference>
<dbReference type="InParanoid" id="A0A1X7TTG6"/>
<evidence type="ECO:0000259" key="6">
    <source>
        <dbReference type="PROSITE" id="PS51883"/>
    </source>
</evidence>
<evidence type="ECO:0000313" key="7">
    <source>
        <dbReference type="EnsemblMetazoa" id="Aqu2.1.18458_001"/>
    </source>
</evidence>
<keyword evidence="2" id="KW-0690">Ribosome biogenesis</keyword>
<proteinExistence type="inferred from homology"/>
<evidence type="ECO:0008006" key="9">
    <source>
        <dbReference type="Google" id="ProtNLM"/>
    </source>
</evidence>
<dbReference type="EnsemblMetazoa" id="XM_020002236.1">
    <property type="protein sequence ID" value="XP_019857795.1"/>
    <property type="gene ID" value="LOC100635708"/>
</dbReference>
<evidence type="ECO:0000256" key="1">
    <source>
        <dbReference type="ARBA" id="ARBA00007699"/>
    </source>
</evidence>
<dbReference type="Gene3D" id="3.40.50.300">
    <property type="entry name" value="P-loop containing nucleotide triphosphate hydrolases"/>
    <property type="match status" value="1"/>
</dbReference>
<dbReference type="SUPFAM" id="SSF52540">
    <property type="entry name" value="P-loop containing nucleoside triphosphate hydrolases"/>
    <property type="match status" value="1"/>
</dbReference>
<dbReference type="KEGG" id="aqu:100635708"/>
<dbReference type="SUPFAM" id="SSF82051">
    <property type="entry name" value="Obg GTP-binding protein N-terminal domain"/>
    <property type="match status" value="1"/>
</dbReference>
<dbReference type="AlphaFoldDB" id="A0A1X7TTG6"/>
<dbReference type="GO" id="GO:0003924">
    <property type="term" value="F:GTPase activity"/>
    <property type="evidence" value="ECO:0007669"/>
    <property type="project" value="InterPro"/>
</dbReference>
<dbReference type="NCBIfam" id="TIGR02729">
    <property type="entry name" value="Obg_CgtA"/>
    <property type="match status" value="1"/>
</dbReference>
<keyword evidence="4" id="KW-0342">GTP-binding</keyword>
<dbReference type="PROSITE" id="PS51883">
    <property type="entry name" value="OBG"/>
    <property type="match status" value="1"/>
</dbReference>
<evidence type="ECO:0000256" key="3">
    <source>
        <dbReference type="ARBA" id="ARBA00022741"/>
    </source>
</evidence>
<dbReference type="EnsemblMetazoa" id="Aqu2.1.18458_001">
    <property type="protein sequence ID" value="Aqu2.1.18458_001"/>
    <property type="gene ID" value="Aqu2.1.18458"/>
</dbReference>
<name>A0A1X7TTG6_AMPQE</name>
<dbReference type="HAMAP" id="MF_01454">
    <property type="entry name" value="GTPase_Obg"/>
    <property type="match status" value="1"/>
</dbReference>
<dbReference type="GO" id="GO:0005525">
    <property type="term" value="F:GTP binding"/>
    <property type="evidence" value="ECO:0007669"/>
    <property type="project" value="UniProtKB-KW"/>
</dbReference>
<keyword evidence="3" id="KW-0547">Nucleotide-binding</keyword>
<dbReference type="NCBIfam" id="NF008956">
    <property type="entry name" value="PRK12299.1"/>
    <property type="match status" value="1"/>
</dbReference>
<dbReference type="Pfam" id="PF01926">
    <property type="entry name" value="MMR_HSR1"/>
    <property type="match status" value="1"/>
</dbReference>
<feature type="domain" description="OBG-type G" evidence="5">
    <location>
        <begin position="199"/>
        <end position="430"/>
    </location>
</feature>
<dbReference type="PANTHER" id="PTHR11702">
    <property type="entry name" value="DEVELOPMENTALLY REGULATED GTP-BINDING PROTEIN-RELATED"/>
    <property type="match status" value="1"/>
</dbReference>
<evidence type="ECO:0000313" key="8">
    <source>
        <dbReference type="Proteomes" id="UP000007879"/>
    </source>
</evidence>
<dbReference type="PRINTS" id="PR00326">
    <property type="entry name" value="GTP1OBG"/>
</dbReference>
<dbReference type="CDD" id="cd01898">
    <property type="entry name" value="Obg"/>
    <property type="match status" value="1"/>
</dbReference>
<reference evidence="8" key="1">
    <citation type="journal article" date="2010" name="Nature">
        <title>The Amphimedon queenslandica genome and the evolution of animal complexity.</title>
        <authorList>
            <person name="Srivastava M."/>
            <person name="Simakov O."/>
            <person name="Chapman J."/>
            <person name="Fahey B."/>
            <person name="Gauthier M.E."/>
            <person name="Mitros T."/>
            <person name="Richards G.S."/>
            <person name="Conaco C."/>
            <person name="Dacre M."/>
            <person name="Hellsten U."/>
            <person name="Larroux C."/>
            <person name="Putnam N.H."/>
            <person name="Stanke M."/>
            <person name="Adamska M."/>
            <person name="Darling A."/>
            <person name="Degnan S.M."/>
            <person name="Oakley T.H."/>
            <person name="Plachetzki D.C."/>
            <person name="Zhai Y."/>
            <person name="Adamski M."/>
            <person name="Calcino A."/>
            <person name="Cummins S.F."/>
            <person name="Goodstein D.M."/>
            <person name="Harris C."/>
            <person name="Jackson D.J."/>
            <person name="Leys S.P."/>
            <person name="Shu S."/>
            <person name="Woodcroft B.J."/>
            <person name="Vervoort M."/>
            <person name="Kosik K.S."/>
            <person name="Manning G."/>
            <person name="Degnan B.M."/>
            <person name="Rokhsar D.S."/>
        </authorList>
    </citation>
    <scope>NUCLEOTIDE SEQUENCE [LARGE SCALE GENOMIC DNA]</scope>
</reference>
<accession>A0A1X7TTG6</accession>
<dbReference type="InterPro" id="IPR006073">
    <property type="entry name" value="GTP-bd"/>
</dbReference>
<comment type="similarity">
    <text evidence="1">Belongs to the TRAFAC class OBG-HflX-like GTPase superfamily. OBG GTPase family.</text>
</comment>
<evidence type="ECO:0000259" key="5">
    <source>
        <dbReference type="PROSITE" id="PS51710"/>
    </source>
</evidence>
<dbReference type="GO" id="GO:0042254">
    <property type="term" value="P:ribosome biogenesis"/>
    <property type="evidence" value="ECO:0007669"/>
    <property type="project" value="UniProtKB-UniRule"/>
</dbReference>
<dbReference type="PROSITE" id="PS51710">
    <property type="entry name" value="G_OBG"/>
    <property type="match status" value="1"/>
</dbReference>
<keyword evidence="8" id="KW-1185">Reference proteome</keyword>
<organism evidence="7">
    <name type="scientific">Amphimedon queenslandica</name>
    <name type="common">Sponge</name>
    <dbReference type="NCBI Taxonomy" id="400682"/>
    <lineage>
        <taxon>Eukaryota</taxon>
        <taxon>Metazoa</taxon>
        <taxon>Porifera</taxon>
        <taxon>Demospongiae</taxon>
        <taxon>Heteroscleromorpha</taxon>
        <taxon>Haplosclerida</taxon>
        <taxon>Niphatidae</taxon>
        <taxon>Amphimedon</taxon>
    </lineage>
</organism>
<dbReference type="FunFam" id="2.70.210.12:FF:000001">
    <property type="entry name" value="GTPase Obg"/>
    <property type="match status" value="1"/>
</dbReference>
<dbReference type="GO" id="GO:0000287">
    <property type="term" value="F:magnesium ion binding"/>
    <property type="evidence" value="ECO:0007669"/>
    <property type="project" value="InterPro"/>
</dbReference>
<feature type="domain" description="Obg" evidence="6">
    <location>
        <begin position="44"/>
        <end position="198"/>
    </location>
</feature>
<dbReference type="Proteomes" id="UP000007879">
    <property type="component" value="Unassembled WGS sequence"/>
</dbReference>
<dbReference type="InterPro" id="IPR045086">
    <property type="entry name" value="OBG_GTPase"/>
</dbReference>